<evidence type="ECO:0000256" key="4">
    <source>
        <dbReference type="ARBA" id="ARBA00022722"/>
    </source>
</evidence>
<accession>A0A376BDK1</accession>
<gene>
    <name evidence="8" type="ORF">NCTC4191_00008</name>
</gene>
<dbReference type="EMBL" id="UFRN01000001">
    <property type="protein sequence ID" value="SSX60349.1"/>
    <property type="molecule type" value="Genomic_DNA"/>
</dbReference>
<evidence type="ECO:0000259" key="7">
    <source>
        <dbReference type="Pfam" id="PF05840"/>
    </source>
</evidence>
<keyword evidence="3" id="KW-0235">DNA replication</keyword>
<dbReference type="GO" id="GO:0016787">
    <property type="term" value="F:hydrolase activity"/>
    <property type="evidence" value="ECO:0007669"/>
    <property type="project" value="UniProtKB-KW"/>
</dbReference>
<evidence type="ECO:0000256" key="3">
    <source>
        <dbReference type="ARBA" id="ARBA00022705"/>
    </source>
</evidence>
<keyword evidence="4" id="KW-0540">Nuclease</keyword>
<reference evidence="8 9" key="1">
    <citation type="submission" date="2018-06" db="EMBL/GenBank/DDBJ databases">
        <authorList>
            <consortium name="Pathogen Informatics"/>
            <person name="Doyle S."/>
        </authorList>
    </citation>
    <scope>NUCLEOTIDE SEQUENCE [LARGE SCALE GENOMIC DNA]</scope>
    <source>
        <strain evidence="8 9">NCTC4191</strain>
    </source>
</reference>
<dbReference type="AlphaFoldDB" id="A0A376BDK1"/>
<keyword evidence="5" id="KW-0255">Endonuclease</keyword>
<organism evidence="8 9">
    <name type="scientific">Actinobacillus lignieresii</name>
    <dbReference type="NCBI Taxonomy" id="720"/>
    <lineage>
        <taxon>Bacteria</taxon>
        <taxon>Pseudomonadati</taxon>
        <taxon>Pseudomonadota</taxon>
        <taxon>Gammaproteobacteria</taxon>
        <taxon>Pasteurellales</taxon>
        <taxon>Pasteurellaceae</taxon>
        <taxon>Actinobacillus</taxon>
    </lineage>
</organism>
<keyword evidence="6" id="KW-0378">Hydrolase</keyword>
<dbReference type="InterPro" id="IPR008766">
    <property type="entry name" value="Replication_gene_A-like"/>
</dbReference>
<dbReference type="Proteomes" id="UP000254253">
    <property type="component" value="Unassembled WGS sequence"/>
</dbReference>
<comment type="similarity">
    <text evidence="2">Belongs to the phage GPA family.</text>
</comment>
<evidence type="ECO:0000256" key="1">
    <source>
        <dbReference type="ARBA" id="ARBA00003293"/>
    </source>
</evidence>
<evidence type="ECO:0000256" key="2">
    <source>
        <dbReference type="ARBA" id="ARBA00009260"/>
    </source>
</evidence>
<protein>
    <submittedName>
        <fullName evidence="8">Bacteriophage replication gene A protein (GPA)</fullName>
    </submittedName>
</protein>
<evidence type="ECO:0000256" key="6">
    <source>
        <dbReference type="ARBA" id="ARBA00022801"/>
    </source>
</evidence>
<evidence type="ECO:0000256" key="5">
    <source>
        <dbReference type="ARBA" id="ARBA00022759"/>
    </source>
</evidence>
<dbReference type="RefSeq" id="WP_115589310.1">
    <property type="nucleotide sequence ID" value="NZ_UFRN01000001.1"/>
</dbReference>
<evidence type="ECO:0000313" key="9">
    <source>
        <dbReference type="Proteomes" id="UP000254253"/>
    </source>
</evidence>
<feature type="domain" description="Replication gene A protein-like" evidence="7">
    <location>
        <begin position="11"/>
        <end position="127"/>
    </location>
</feature>
<name>A0A376BDK1_ACTLI</name>
<comment type="function">
    <text evidence="1">Possible endonuclease which induces a single-strand cut and initiates DNA replication.</text>
</comment>
<proteinExistence type="inferred from homology"/>
<dbReference type="Pfam" id="PF05840">
    <property type="entry name" value="Phage_GPA"/>
    <property type="match status" value="1"/>
</dbReference>
<evidence type="ECO:0000313" key="8">
    <source>
        <dbReference type="EMBL" id="SSX60349.1"/>
    </source>
</evidence>
<dbReference type="GO" id="GO:0004519">
    <property type="term" value="F:endonuclease activity"/>
    <property type="evidence" value="ECO:0007669"/>
    <property type="project" value="UniProtKB-KW"/>
</dbReference>
<keyword evidence="9" id="KW-1185">Reference proteome</keyword>
<sequence>MTIRDLFTECANSGKSYSDAEAEVCLLLFTANAACCVNDCFDMPYWEAFQKCGEKRKPNIKSIEIALNKISFAGFWKKLFQKAQKQMIEHLAIACGDVRKDVAPYISNHAFGEWRTQMRKNHDFLRSQI</sequence>
<dbReference type="GO" id="GO:0006260">
    <property type="term" value="P:DNA replication"/>
    <property type="evidence" value="ECO:0007669"/>
    <property type="project" value="UniProtKB-KW"/>
</dbReference>